<dbReference type="GO" id="GO:0005254">
    <property type="term" value="F:chloride channel activity"/>
    <property type="evidence" value="ECO:0007669"/>
    <property type="project" value="TreeGrafter"/>
</dbReference>
<gene>
    <name evidence="8" type="ORF">IFR04_004822</name>
</gene>
<evidence type="ECO:0000259" key="6">
    <source>
        <dbReference type="Pfam" id="PF04547"/>
    </source>
</evidence>
<keyword evidence="9" id="KW-1185">Reference proteome</keyword>
<dbReference type="PANTHER" id="PTHR12308:SF77">
    <property type="entry name" value="MEMBRANE STRESS RESPONSE PROTEIN (IST2), PUTATIVE (AFU_ORTHOLOGUE AFUA_4G03330)-RELATED"/>
    <property type="match status" value="1"/>
</dbReference>
<dbReference type="PANTHER" id="PTHR12308">
    <property type="entry name" value="ANOCTAMIN"/>
    <property type="match status" value="1"/>
</dbReference>
<feature type="transmembrane region" description="Helical" evidence="5">
    <location>
        <begin position="399"/>
        <end position="423"/>
    </location>
</feature>
<keyword evidence="4 5" id="KW-0472">Membrane</keyword>
<evidence type="ECO:0000256" key="4">
    <source>
        <dbReference type="ARBA" id="ARBA00023136"/>
    </source>
</evidence>
<dbReference type="Pfam" id="PF04547">
    <property type="entry name" value="Anoctamin"/>
    <property type="match status" value="1"/>
</dbReference>
<evidence type="ECO:0000313" key="8">
    <source>
        <dbReference type="EMBL" id="KAG4422081.1"/>
    </source>
</evidence>
<evidence type="ECO:0000256" key="3">
    <source>
        <dbReference type="ARBA" id="ARBA00022989"/>
    </source>
</evidence>
<name>A0A8H7WC34_9HELO</name>
<dbReference type="OrthoDB" id="296386at2759"/>
<evidence type="ECO:0000256" key="1">
    <source>
        <dbReference type="ARBA" id="ARBA00004141"/>
    </source>
</evidence>
<dbReference type="InterPro" id="IPR049452">
    <property type="entry name" value="Anoctamin_TM"/>
</dbReference>
<feature type="transmembrane region" description="Helical" evidence="5">
    <location>
        <begin position="254"/>
        <end position="281"/>
    </location>
</feature>
<keyword evidence="3 5" id="KW-1133">Transmembrane helix</keyword>
<evidence type="ECO:0000313" key="9">
    <source>
        <dbReference type="Proteomes" id="UP000664132"/>
    </source>
</evidence>
<dbReference type="InterPro" id="IPR007632">
    <property type="entry name" value="Anoctamin"/>
</dbReference>
<proteinExistence type="predicted"/>
<evidence type="ECO:0000256" key="2">
    <source>
        <dbReference type="ARBA" id="ARBA00022692"/>
    </source>
</evidence>
<feature type="transmembrane region" description="Helical" evidence="5">
    <location>
        <begin position="641"/>
        <end position="660"/>
    </location>
</feature>
<dbReference type="GO" id="GO:0016020">
    <property type="term" value="C:membrane"/>
    <property type="evidence" value="ECO:0007669"/>
    <property type="project" value="UniProtKB-SubCell"/>
</dbReference>
<dbReference type="GO" id="GO:0032541">
    <property type="term" value="C:cortical endoplasmic reticulum"/>
    <property type="evidence" value="ECO:0007669"/>
    <property type="project" value="TreeGrafter"/>
</dbReference>
<feature type="transmembrane region" description="Helical" evidence="5">
    <location>
        <begin position="287"/>
        <end position="304"/>
    </location>
</feature>
<dbReference type="Pfam" id="PF20877">
    <property type="entry name" value="Anoctamin_N"/>
    <property type="match status" value="1"/>
</dbReference>
<feature type="domain" description="Anoctamin transmembrane" evidence="6">
    <location>
        <begin position="246"/>
        <end position="712"/>
    </location>
</feature>
<feature type="domain" description="Anoctamin alpha-beta plait" evidence="7">
    <location>
        <begin position="94"/>
        <end position="213"/>
    </location>
</feature>
<comment type="subcellular location">
    <subcellularLocation>
        <location evidence="1">Membrane</location>
        <topology evidence="1">Multi-pass membrane protein</topology>
    </subcellularLocation>
</comment>
<dbReference type="EMBL" id="JAFJYH010000055">
    <property type="protein sequence ID" value="KAG4422081.1"/>
    <property type="molecule type" value="Genomic_DNA"/>
</dbReference>
<accession>A0A8H7WC34</accession>
<evidence type="ECO:0000259" key="7">
    <source>
        <dbReference type="Pfam" id="PF20877"/>
    </source>
</evidence>
<dbReference type="Proteomes" id="UP000664132">
    <property type="component" value="Unassembled WGS sequence"/>
</dbReference>
<comment type="caution">
    <text evidence="8">The sequence shown here is derived from an EMBL/GenBank/DDBJ whole genome shotgun (WGS) entry which is preliminary data.</text>
</comment>
<sequence>MGASISTRRHFGPIISSVDAKSGESDLGEGVTRVGSMASTVGRSDNSYAYAYGLGGAGYGRSRSARRRLQSRGYETYEELMAVDETGGSYDDVYVVHYDFEEIDHETAVSEFQELVGDLTAAGLHVNVQPGPDKSLVILVKAPHDLLSKFVFQSRVKDWLYGVTQRKPEDDGTRSITSNTETENLRSMYHLVTWKKSMGGAGITPEVEKWKNVKSVYPLHNKAATRALLVKWSRQLILRQEDLDQIRGLFGEKVALYFAFLQAYLIALAFPSITGVLAWLYLPGYSLPYAIITSLWCTTFLEYWRLKEVDLSLRWSVKGVGGLKVNRAQFKPDKEVINIITGETEHHFSRWKHTLRLLLQIPFALVAVAGLGTLISFVFVIELFISEVYEGPLKFYLEYFPTVLLAISLPFISSAFEKLAGILTEYENHRTEDRHEMALTQKIFVLSSITKYLPILLTAFVYIPCGDILVGYVEFGLQNLGIAVSGSMSLEKFSIDASRLRNEVVALVVTEQVLGFGEELILPVLKRKVTKWYHNIQTRQTTPSFRSTSLDTPDRASTKANFPIEARNEAELEKYNVQDDIQEMVIQFGYLALFSPVWPLIPIGFLINNWIEIRSDFLKICIEHQRPPPIRADSIGPWIDSLSFLNWLGSITTAAVVYLFREGADGEGFKKGNLYALAATIFVSEHIYLAVRYMVRMALERIGSEAERQESRQLYLTRRKILDEYEGRKRDTVDRLSDEKEAKDAWRGESEIQENLDAGIRLIRCAGDSAQAKKKC</sequence>
<feature type="transmembrane region" description="Helical" evidence="5">
    <location>
        <begin position="357"/>
        <end position="379"/>
    </location>
</feature>
<evidence type="ECO:0000256" key="5">
    <source>
        <dbReference type="SAM" id="Phobius"/>
    </source>
</evidence>
<feature type="transmembrane region" description="Helical" evidence="5">
    <location>
        <begin position="672"/>
        <end position="691"/>
    </location>
</feature>
<keyword evidence="2 5" id="KW-0812">Transmembrane</keyword>
<reference evidence="8" key="1">
    <citation type="submission" date="2021-02" db="EMBL/GenBank/DDBJ databases">
        <title>Genome sequence Cadophora malorum strain M34.</title>
        <authorList>
            <person name="Stefanovic E."/>
            <person name="Vu D."/>
            <person name="Scully C."/>
            <person name="Dijksterhuis J."/>
            <person name="Roader J."/>
            <person name="Houbraken J."/>
        </authorList>
    </citation>
    <scope>NUCLEOTIDE SEQUENCE</scope>
    <source>
        <strain evidence="8">M34</strain>
    </source>
</reference>
<feature type="transmembrane region" description="Helical" evidence="5">
    <location>
        <begin position="443"/>
        <end position="463"/>
    </location>
</feature>
<evidence type="ECO:0008006" key="10">
    <source>
        <dbReference type="Google" id="ProtNLM"/>
    </source>
</evidence>
<protein>
    <recommendedName>
        <fullName evidence="10">DUF590-domain-containing protein</fullName>
    </recommendedName>
</protein>
<dbReference type="InterPro" id="IPR049456">
    <property type="entry name" value="Anoctamin_N_fung"/>
</dbReference>
<dbReference type="AlphaFoldDB" id="A0A8H7WC34"/>
<feature type="transmembrane region" description="Helical" evidence="5">
    <location>
        <begin position="469"/>
        <end position="490"/>
    </location>
</feature>
<organism evidence="8 9">
    <name type="scientific">Cadophora malorum</name>
    <dbReference type="NCBI Taxonomy" id="108018"/>
    <lineage>
        <taxon>Eukaryota</taxon>
        <taxon>Fungi</taxon>
        <taxon>Dikarya</taxon>
        <taxon>Ascomycota</taxon>
        <taxon>Pezizomycotina</taxon>
        <taxon>Leotiomycetes</taxon>
        <taxon>Helotiales</taxon>
        <taxon>Ploettnerulaceae</taxon>
        <taxon>Cadophora</taxon>
    </lineage>
</organism>